<dbReference type="InterPro" id="IPR051800">
    <property type="entry name" value="PqiA-PqiB_transport"/>
</dbReference>
<evidence type="ECO:0000259" key="9">
    <source>
        <dbReference type="Pfam" id="PF02470"/>
    </source>
</evidence>
<protein>
    <submittedName>
        <fullName evidence="10">MlaD family protein</fullName>
    </submittedName>
</protein>
<evidence type="ECO:0000256" key="6">
    <source>
        <dbReference type="ARBA" id="ARBA00023136"/>
    </source>
</evidence>
<feature type="transmembrane region" description="Helical" evidence="8">
    <location>
        <begin position="21"/>
        <end position="39"/>
    </location>
</feature>
<dbReference type="AlphaFoldDB" id="A0AA95HAJ3"/>
<reference evidence="10" key="1">
    <citation type="journal article" date="2023" name="Int. J. Mol. Sci.">
        <title>Metagenomics Revealed a New Genus 'Candidatus Thiocaldithrix dubininis' gen. nov., sp. nov. and a New Species 'Candidatus Thiothrix putei' sp. nov. in the Family Thiotrichaceae, Some Members of Which Have Traits of Both Na+- and H+-Motive Energetics.</title>
        <authorList>
            <person name="Ravin N.V."/>
            <person name="Muntyan M.S."/>
            <person name="Smolyakov D.D."/>
            <person name="Rudenko T.S."/>
            <person name="Beletsky A.V."/>
            <person name="Mardanov A.V."/>
            <person name="Grabovich M.Y."/>
        </authorList>
    </citation>
    <scope>NUCLEOTIDE SEQUENCE</scope>
    <source>
        <strain evidence="10">GKL-01</strain>
    </source>
</reference>
<feature type="domain" description="Mce/MlaD" evidence="9">
    <location>
        <begin position="46"/>
        <end position="137"/>
    </location>
</feature>
<dbReference type="GO" id="GO:0005886">
    <property type="term" value="C:plasma membrane"/>
    <property type="evidence" value="ECO:0007669"/>
    <property type="project" value="UniProtKB-SubCell"/>
</dbReference>
<feature type="domain" description="Mce/MlaD" evidence="9">
    <location>
        <begin position="161"/>
        <end position="221"/>
    </location>
</feature>
<gene>
    <name evidence="10" type="ORF">QJT80_06560</name>
</gene>
<keyword evidence="6 8" id="KW-0472">Membrane</keyword>
<sequence length="562" mass="62522">MVDDTFASLPSVAVRKRRWPSPIWLLPLIALLIGLWLLYQNWYKTGPTIVVQFTNAEGIEPGKTEVRYKAVAVGKLKSLRVSDDLKYVDAEIILSRDMGKHLGSDARFWIVSPRITRSGISGLSTFFSGTYIGMSPGTNSDDQTYYMGEDRPPVIAPTEAGRRFYLLADSLGSIDIGAPIFYKQLQVGEVIDFKLLDKNAGVQLEVFIRDPYYELVRNNSRFWNASGAEFKFGANGATFRMESLTSLISGGIAFETPKAFDESPASPAQQTFVLYKNYDNTQEKQYAQRLYYVMHFQGNVRGLAVGNPVEFQGVPVGQVENIDIRLDKTSQQLKVPVLVSIQPQQFDESLTPNTADMAMRQLVDRGLRAKLDTSSLLTGQKVITLTMEKSPKSADIVKIGGYSEFPTISAALDDLPAMAADVMSSLQETLDGVKRIVNSGKLDKTIDSANSMLKEVEKAVKEAQKVIKQVDQQTLPGVTKNLERVTGNVDQVSQEFNRSLQQLQGSLEQIDRLTARNSPTQYQLDEMMEEVTNAARSVRTLSETLERKPNSLLRGKPNEALE</sequence>
<keyword evidence="3" id="KW-0997">Cell inner membrane</keyword>
<organism evidence="10">
    <name type="scientific">Candidatus Thiocaldithrix dubininis</name>
    <dbReference type="NCBI Taxonomy" id="3080823"/>
    <lineage>
        <taxon>Bacteria</taxon>
        <taxon>Pseudomonadati</taxon>
        <taxon>Pseudomonadota</taxon>
        <taxon>Gammaproteobacteria</taxon>
        <taxon>Thiotrichales</taxon>
        <taxon>Thiotrichaceae</taxon>
        <taxon>Candidatus Thiocaldithrix</taxon>
    </lineage>
</organism>
<keyword evidence="2" id="KW-1003">Cell membrane</keyword>
<proteinExistence type="predicted"/>
<evidence type="ECO:0000256" key="5">
    <source>
        <dbReference type="ARBA" id="ARBA00022989"/>
    </source>
</evidence>
<dbReference type="PANTHER" id="PTHR30462">
    <property type="entry name" value="INTERMEMBRANE TRANSPORT PROTEIN PQIB-RELATED"/>
    <property type="match status" value="1"/>
</dbReference>
<reference evidence="10" key="2">
    <citation type="submission" date="2023-04" db="EMBL/GenBank/DDBJ databases">
        <authorList>
            <person name="Beletskiy A.V."/>
            <person name="Mardanov A.V."/>
            <person name="Ravin N.V."/>
        </authorList>
    </citation>
    <scope>NUCLEOTIDE SEQUENCE</scope>
    <source>
        <strain evidence="10">GKL-01</strain>
    </source>
</reference>
<evidence type="ECO:0000256" key="1">
    <source>
        <dbReference type="ARBA" id="ARBA00004533"/>
    </source>
</evidence>
<keyword evidence="5 8" id="KW-1133">Transmembrane helix</keyword>
<evidence type="ECO:0000256" key="7">
    <source>
        <dbReference type="SAM" id="Coils"/>
    </source>
</evidence>
<evidence type="ECO:0000256" key="4">
    <source>
        <dbReference type="ARBA" id="ARBA00022692"/>
    </source>
</evidence>
<dbReference type="Pfam" id="PF02470">
    <property type="entry name" value="MlaD"/>
    <property type="match status" value="3"/>
</dbReference>
<dbReference type="InterPro" id="IPR003399">
    <property type="entry name" value="Mce/MlaD"/>
</dbReference>
<dbReference type="Gene3D" id="1.10.287.950">
    <property type="entry name" value="Methyl-accepting chemotaxis protein"/>
    <property type="match status" value="1"/>
</dbReference>
<evidence type="ECO:0000313" key="10">
    <source>
        <dbReference type="EMBL" id="WGZ92138.1"/>
    </source>
</evidence>
<evidence type="ECO:0000256" key="8">
    <source>
        <dbReference type="SAM" id="Phobius"/>
    </source>
</evidence>
<evidence type="ECO:0000256" key="2">
    <source>
        <dbReference type="ARBA" id="ARBA00022475"/>
    </source>
</evidence>
<accession>A0AA95HAJ3</accession>
<keyword evidence="4 8" id="KW-0812">Transmembrane</keyword>
<evidence type="ECO:0000256" key="3">
    <source>
        <dbReference type="ARBA" id="ARBA00022519"/>
    </source>
</evidence>
<feature type="domain" description="Mce/MlaD" evidence="9">
    <location>
        <begin position="292"/>
        <end position="386"/>
    </location>
</feature>
<name>A0AA95HAJ3_9GAMM</name>
<keyword evidence="7" id="KW-0175">Coiled coil</keyword>
<dbReference type="EMBL" id="CP124755">
    <property type="protein sequence ID" value="WGZ92138.1"/>
    <property type="molecule type" value="Genomic_DNA"/>
</dbReference>
<dbReference type="Proteomes" id="UP001300672">
    <property type="component" value="Chromosome"/>
</dbReference>
<feature type="coiled-coil region" evidence="7">
    <location>
        <begin position="446"/>
        <end position="473"/>
    </location>
</feature>
<dbReference type="PANTHER" id="PTHR30462:SF0">
    <property type="entry name" value="INTERMEMBRANE TRANSPORT PROTEIN YEBT"/>
    <property type="match status" value="1"/>
</dbReference>
<dbReference type="KEGG" id="tdu:QJT80_06560"/>
<comment type="subcellular location">
    <subcellularLocation>
        <location evidence="1">Cell inner membrane</location>
    </subcellularLocation>
</comment>